<evidence type="ECO:0000313" key="3">
    <source>
        <dbReference type="Proteomes" id="UP000552644"/>
    </source>
</evidence>
<dbReference type="SUPFAM" id="SSF53474">
    <property type="entry name" value="alpha/beta-Hydrolases"/>
    <property type="match status" value="1"/>
</dbReference>
<dbReference type="InterPro" id="IPR010427">
    <property type="entry name" value="DUF1023"/>
</dbReference>
<keyword evidence="3" id="KW-1185">Reference proteome</keyword>
<name>A0A7W7QXD0_9ACTN</name>
<dbReference type="AlphaFoldDB" id="A0A7W7QXD0"/>
<evidence type="ECO:0000313" key="2">
    <source>
        <dbReference type="EMBL" id="MBB4920876.1"/>
    </source>
</evidence>
<gene>
    <name evidence="2" type="ORF">FHS44_008028</name>
</gene>
<dbReference type="InterPro" id="IPR029058">
    <property type="entry name" value="AB_hydrolase_fold"/>
</dbReference>
<feature type="domain" description="DUF1023" evidence="1">
    <location>
        <begin position="34"/>
        <end position="207"/>
    </location>
</feature>
<evidence type="ECO:0000259" key="1">
    <source>
        <dbReference type="Pfam" id="PF06259"/>
    </source>
</evidence>
<sequence length="270" mass="28645">MLKAAAEVRAALDKGDKEGRPPALLLLFDATAPHGRAVVSYGDPDKAHHITTYVPGLTTQVENSTEDFRRSLVVWDQANSVDPLKKTASIAWLGYDAPQVDPGLVNPAKTVAMSGAAEKGSKELLSFVDGVHSTHDPEVPTHLTMVGHSYGSLTTGKAAAQRPFGTFADDLVFVGSPGVGVEQAVDLGIDAEHVWVGANDDDLVAKAGWFTANPSKSGFGATRFRTGEGGHSDYWVKEKDSLQNIGYIVTGITEEVSSHTDYAMVLAGKQ</sequence>
<protein>
    <recommendedName>
        <fullName evidence="1">DUF1023 domain-containing protein</fullName>
    </recommendedName>
</protein>
<comment type="caution">
    <text evidence="2">The sequence shown here is derived from an EMBL/GenBank/DDBJ whole genome shotgun (WGS) entry which is preliminary data.</text>
</comment>
<dbReference type="RefSeq" id="WP_184725610.1">
    <property type="nucleotide sequence ID" value="NZ_JACHJP010000018.1"/>
</dbReference>
<proteinExistence type="predicted"/>
<reference evidence="2 3" key="1">
    <citation type="submission" date="2020-08" db="EMBL/GenBank/DDBJ databases">
        <title>Genomic Encyclopedia of Type Strains, Phase III (KMG-III): the genomes of soil and plant-associated and newly described type strains.</title>
        <authorList>
            <person name="Whitman W."/>
        </authorList>
    </citation>
    <scope>NUCLEOTIDE SEQUENCE [LARGE SCALE GENOMIC DNA]</scope>
    <source>
        <strain evidence="2 3">CECT 8840</strain>
    </source>
</reference>
<dbReference type="Proteomes" id="UP000552644">
    <property type="component" value="Unassembled WGS sequence"/>
</dbReference>
<dbReference type="Pfam" id="PF06259">
    <property type="entry name" value="Abhydrolase_8"/>
    <property type="match status" value="1"/>
</dbReference>
<dbReference type="EMBL" id="JACHJP010000018">
    <property type="protein sequence ID" value="MBB4920876.1"/>
    <property type="molecule type" value="Genomic_DNA"/>
</dbReference>
<organism evidence="2 3">
    <name type="scientific">Streptosporangium saharense</name>
    <dbReference type="NCBI Taxonomy" id="1706840"/>
    <lineage>
        <taxon>Bacteria</taxon>
        <taxon>Bacillati</taxon>
        <taxon>Actinomycetota</taxon>
        <taxon>Actinomycetes</taxon>
        <taxon>Streptosporangiales</taxon>
        <taxon>Streptosporangiaceae</taxon>
        <taxon>Streptosporangium</taxon>
    </lineage>
</organism>
<dbReference type="Gene3D" id="3.40.50.1820">
    <property type="entry name" value="alpha/beta hydrolase"/>
    <property type="match status" value="1"/>
</dbReference>
<accession>A0A7W7QXD0</accession>